<feature type="transmembrane region" description="Helical" evidence="13">
    <location>
        <begin position="46"/>
        <end position="66"/>
    </location>
</feature>
<keyword evidence="13" id="KW-0812">Transmembrane</keyword>
<keyword evidence="4 9" id="KW-0479">Metal-binding</keyword>
<dbReference type="Gene3D" id="3.40.720.10">
    <property type="entry name" value="Alkaline Phosphatase, subunit A"/>
    <property type="match status" value="1"/>
</dbReference>
<sequence>MARDEEPLLARRDTEASMGQAEEDALLTGEPVHRGPRRGWGFWRQIGVFAWAVVATLAVIVVGVAYQKQLADKNTTQKPTGKRNLIFMVSDGMGPTSLSLTRSYMQYAQDKPFNKQLVLDKHMIGQSRTRSSSSLVTDSAAGATAFSCGKKSYNGAISVLDDHSPCGTVLEAAHKAGYLTGLVVTTRLTDATPATFAAHVNARDQEDEIARQMIGVSHPLGRVVDLMLGGGRCFFLPKGTAGACRSDNEDVVATAKKMGWSYASTRKDFDALKGGKSVKLPMLGLFATEDIPYEIDRRNESDIYPSLDEMARTALTALSEATKDSEQGFFLMIEGSRIDHAGHANDPSAQVHEVLAYDKAFSSVLDFLEKDSTPGVMVATSDHETGGLATARQLRPTYPDYLWYPDALANATSSCERLTRRYYEYREAHPEIKNLTDYVAESLRKGLGIYDATPAELEILVNNPDYAPYGYADMISRRSQTGWSTHGHSAADVNIYSSCSHTAKALQGNHENTEVGAFLREYLDLDVDAITKQLRGHSVLKPSWMGPLPAEGVRLDGQSHVEKYHGNFKY</sequence>
<organism evidence="14 15">
    <name type="scientific">Microthyrium microscopicum</name>
    <dbReference type="NCBI Taxonomy" id="703497"/>
    <lineage>
        <taxon>Eukaryota</taxon>
        <taxon>Fungi</taxon>
        <taxon>Dikarya</taxon>
        <taxon>Ascomycota</taxon>
        <taxon>Pezizomycotina</taxon>
        <taxon>Dothideomycetes</taxon>
        <taxon>Dothideomycetes incertae sedis</taxon>
        <taxon>Microthyriales</taxon>
        <taxon>Microthyriaceae</taxon>
        <taxon>Microthyrium</taxon>
    </lineage>
</organism>
<evidence type="ECO:0000256" key="11">
    <source>
        <dbReference type="RuleBase" id="RU003947"/>
    </source>
</evidence>
<evidence type="ECO:0000256" key="4">
    <source>
        <dbReference type="ARBA" id="ARBA00022723"/>
    </source>
</evidence>
<keyword evidence="6 9" id="KW-0862">Zinc</keyword>
<dbReference type="InterPro" id="IPR001952">
    <property type="entry name" value="Alkaline_phosphatase"/>
</dbReference>
<gene>
    <name evidence="14" type="ORF">BT63DRAFT_372841</name>
</gene>
<dbReference type="EC" id="3.1.3.1" evidence="2 11"/>
<dbReference type="GO" id="GO:0004035">
    <property type="term" value="F:alkaline phosphatase activity"/>
    <property type="evidence" value="ECO:0007669"/>
    <property type="project" value="UniProtKB-EC"/>
</dbReference>
<reference evidence="14" key="1">
    <citation type="journal article" date="2020" name="Stud. Mycol.">
        <title>101 Dothideomycetes genomes: a test case for predicting lifestyles and emergence of pathogens.</title>
        <authorList>
            <person name="Haridas S."/>
            <person name="Albert R."/>
            <person name="Binder M."/>
            <person name="Bloem J."/>
            <person name="Labutti K."/>
            <person name="Salamov A."/>
            <person name="Andreopoulos B."/>
            <person name="Baker S."/>
            <person name="Barry K."/>
            <person name="Bills G."/>
            <person name="Bluhm B."/>
            <person name="Cannon C."/>
            <person name="Castanera R."/>
            <person name="Culley D."/>
            <person name="Daum C."/>
            <person name="Ezra D."/>
            <person name="Gonzalez J."/>
            <person name="Henrissat B."/>
            <person name="Kuo A."/>
            <person name="Liang C."/>
            <person name="Lipzen A."/>
            <person name="Lutzoni F."/>
            <person name="Magnuson J."/>
            <person name="Mondo S."/>
            <person name="Nolan M."/>
            <person name="Ohm R."/>
            <person name="Pangilinan J."/>
            <person name="Park H.-J."/>
            <person name="Ramirez L."/>
            <person name="Alfaro M."/>
            <person name="Sun H."/>
            <person name="Tritt A."/>
            <person name="Yoshinaga Y."/>
            <person name="Zwiers L.-H."/>
            <person name="Turgeon B."/>
            <person name="Goodwin S."/>
            <person name="Spatafora J."/>
            <person name="Crous P."/>
            <person name="Grigoriev I."/>
        </authorList>
    </citation>
    <scope>NUCLEOTIDE SEQUENCE</scope>
    <source>
        <strain evidence="14">CBS 115976</strain>
    </source>
</reference>
<comment type="similarity">
    <text evidence="1 10">Belongs to the alkaline phosphatase family.</text>
</comment>
<evidence type="ECO:0000256" key="10">
    <source>
        <dbReference type="RuleBase" id="RU003946"/>
    </source>
</evidence>
<dbReference type="InterPro" id="IPR018299">
    <property type="entry name" value="Alkaline_phosphatase_AS"/>
</dbReference>
<dbReference type="PANTHER" id="PTHR11596">
    <property type="entry name" value="ALKALINE PHOSPHATASE"/>
    <property type="match status" value="1"/>
</dbReference>
<feature type="region of interest" description="Disordered" evidence="12">
    <location>
        <begin position="1"/>
        <end position="30"/>
    </location>
</feature>
<evidence type="ECO:0000256" key="9">
    <source>
        <dbReference type="PIRSR" id="PIRSR601952-2"/>
    </source>
</evidence>
<keyword evidence="15" id="KW-1185">Reference proteome</keyword>
<dbReference type="Pfam" id="PF00245">
    <property type="entry name" value="Alk_phosphatase"/>
    <property type="match status" value="1"/>
</dbReference>
<dbReference type="FunFam" id="3.40.720.10:FF:000063">
    <property type="entry name" value="Alkaline phosphatase"/>
    <property type="match status" value="1"/>
</dbReference>
<keyword evidence="13" id="KW-1133">Transmembrane helix</keyword>
<evidence type="ECO:0000256" key="6">
    <source>
        <dbReference type="ARBA" id="ARBA00022833"/>
    </source>
</evidence>
<dbReference type="Gene3D" id="1.10.60.40">
    <property type="match status" value="1"/>
</dbReference>
<feature type="binding site" evidence="9">
    <location>
        <position position="91"/>
    </location>
    <ligand>
        <name>Zn(2+)</name>
        <dbReference type="ChEBI" id="CHEBI:29105"/>
        <label>2</label>
    </ligand>
</feature>
<dbReference type="CDD" id="cd16012">
    <property type="entry name" value="ALP"/>
    <property type="match status" value="1"/>
</dbReference>
<evidence type="ECO:0000256" key="13">
    <source>
        <dbReference type="SAM" id="Phobius"/>
    </source>
</evidence>
<feature type="binding site" evidence="9">
    <location>
        <position position="343"/>
    </location>
    <ligand>
        <name>Zn(2+)</name>
        <dbReference type="ChEBI" id="CHEBI:29105"/>
        <label>2</label>
    </ligand>
</feature>
<evidence type="ECO:0000256" key="7">
    <source>
        <dbReference type="ARBA" id="ARBA00022842"/>
    </source>
</evidence>
<dbReference type="GO" id="GO:0000329">
    <property type="term" value="C:fungal-type vacuole membrane"/>
    <property type="evidence" value="ECO:0007669"/>
    <property type="project" value="TreeGrafter"/>
</dbReference>
<dbReference type="Proteomes" id="UP000799302">
    <property type="component" value="Unassembled WGS sequence"/>
</dbReference>
<feature type="active site" description="Phosphoserine intermediate" evidence="8">
    <location>
        <position position="139"/>
    </location>
</feature>
<keyword evidence="5 11" id="KW-0378">Hydrolase</keyword>
<comment type="cofactor">
    <cofactor evidence="9">
        <name>Mg(2+)</name>
        <dbReference type="ChEBI" id="CHEBI:18420"/>
    </cofactor>
    <text evidence="9">Binds 1 Mg(2+) ion.</text>
</comment>
<accession>A0A6A6UC88</accession>
<feature type="binding site" evidence="9">
    <location>
        <position position="91"/>
    </location>
    <ligand>
        <name>Mg(2+)</name>
        <dbReference type="ChEBI" id="CHEBI:18420"/>
    </ligand>
</feature>
<evidence type="ECO:0000256" key="2">
    <source>
        <dbReference type="ARBA" id="ARBA00012647"/>
    </source>
</evidence>
<keyword evidence="13" id="KW-0472">Membrane</keyword>
<feature type="binding site" evidence="9">
    <location>
        <position position="488"/>
    </location>
    <ligand>
        <name>Zn(2+)</name>
        <dbReference type="ChEBI" id="CHEBI:29105"/>
        <label>2</label>
    </ligand>
</feature>
<name>A0A6A6UC88_9PEZI</name>
<feature type="binding site" evidence="9">
    <location>
        <position position="190"/>
    </location>
    <ligand>
        <name>Mg(2+)</name>
        <dbReference type="ChEBI" id="CHEBI:18420"/>
    </ligand>
</feature>
<feature type="binding site" evidence="9">
    <location>
        <position position="334"/>
    </location>
    <ligand>
        <name>Mg(2+)</name>
        <dbReference type="ChEBI" id="CHEBI:18420"/>
    </ligand>
</feature>
<evidence type="ECO:0000256" key="3">
    <source>
        <dbReference type="ARBA" id="ARBA00022553"/>
    </source>
</evidence>
<feature type="binding site" evidence="9">
    <location>
        <position position="382"/>
    </location>
    <ligand>
        <name>Zn(2+)</name>
        <dbReference type="ChEBI" id="CHEBI:29105"/>
        <label>2</label>
    </ligand>
</feature>
<dbReference type="SMART" id="SM00098">
    <property type="entry name" value="alkPPc"/>
    <property type="match status" value="1"/>
</dbReference>
<dbReference type="PRINTS" id="PR00113">
    <property type="entry name" value="ALKPHPHTASE"/>
</dbReference>
<dbReference type="InterPro" id="IPR017850">
    <property type="entry name" value="Alkaline_phosphatase_core_sf"/>
</dbReference>
<evidence type="ECO:0000313" key="15">
    <source>
        <dbReference type="Proteomes" id="UP000799302"/>
    </source>
</evidence>
<dbReference type="GO" id="GO:0046872">
    <property type="term" value="F:metal ion binding"/>
    <property type="evidence" value="ECO:0007669"/>
    <property type="project" value="UniProtKB-KW"/>
</dbReference>
<feature type="binding site" evidence="9">
    <location>
        <position position="339"/>
    </location>
    <ligand>
        <name>Zn(2+)</name>
        <dbReference type="ChEBI" id="CHEBI:29105"/>
        <label>2</label>
    </ligand>
</feature>
<evidence type="ECO:0000256" key="12">
    <source>
        <dbReference type="SAM" id="MobiDB-lite"/>
    </source>
</evidence>
<keyword evidence="3" id="KW-0597">Phosphoprotein</keyword>
<comment type="cofactor">
    <cofactor evidence="9">
        <name>Zn(2+)</name>
        <dbReference type="ChEBI" id="CHEBI:29105"/>
    </cofactor>
    <text evidence="9">Binds 2 Zn(2+) ions.</text>
</comment>
<proteinExistence type="inferred from homology"/>
<feature type="binding site" evidence="9">
    <location>
        <position position="383"/>
    </location>
    <ligand>
        <name>Zn(2+)</name>
        <dbReference type="ChEBI" id="CHEBI:29105"/>
        <label>2</label>
    </ligand>
</feature>
<comment type="catalytic activity">
    <reaction evidence="11">
        <text>a phosphate monoester + H2O = an alcohol + phosphate</text>
        <dbReference type="Rhea" id="RHEA:15017"/>
        <dbReference type="ChEBI" id="CHEBI:15377"/>
        <dbReference type="ChEBI" id="CHEBI:30879"/>
        <dbReference type="ChEBI" id="CHEBI:43474"/>
        <dbReference type="ChEBI" id="CHEBI:67140"/>
        <dbReference type="EC" id="3.1.3.1"/>
    </reaction>
</comment>
<dbReference type="AlphaFoldDB" id="A0A6A6UC88"/>
<evidence type="ECO:0000256" key="5">
    <source>
        <dbReference type="ARBA" id="ARBA00022801"/>
    </source>
</evidence>
<dbReference type="EMBL" id="MU004235">
    <property type="protein sequence ID" value="KAF2669246.1"/>
    <property type="molecule type" value="Genomic_DNA"/>
</dbReference>
<evidence type="ECO:0000256" key="8">
    <source>
        <dbReference type="PIRSR" id="PIRSR601952-1"/>
    </source>
</evidence>
<protein>
    <recommendedName>
        <fullName evidence="2 11">Alkaline phosphatase</fullName>
        <ecNumber evidence="2 11">3.1.3.1</ecNumber>
    </recommendedName>
</protein>
<evidence type="ECO:0000313" key="14">
    <source>
        <dbReference type="EMBL" id="KAF2669246.1"/>
    </source>
</evidence>
<dbReference type="PROSITE" id="PS00123">
    <property type="entry name" value="ALKALINE_PHOSPHATASE"/>
    <property type="match status" value="1"/>
</dbReference>
<dbReference type="OrthoDB" id="7392499at2759"/>
<keyword evidence="7 9" id="KW-0460">Magnesium</keyword>
<dbReference type="PANTHER" id="PTHR11596:SF5">
    <property type="entry name" value="ALKALINE PHOSPHATASE"/>
    <property type="match status" value="1"/>
</dbReference>
<feature type="compositionally biased region" description="Basic and acidic residues" evidence="12">
    <location>
        <begin position="1"/>
        <end position="15"/>
    </location>
</feature>
<evidence type="ECO:0000256" key="1">
    <source>
        <dbReference type="ARBA" id="ARBA00005984"/>
    </source>
</evidence>
<dbReference type="SUPFAM" id="SSF53649">
    <property type="entry name" value="Alkaline phosphatase-like"/>
    <property type="match status" value="1"/>
</dbReference>
<feature type="binding site" evidence="9">
    <location>
        <position position="192"/>
    </location>
    <ligand>
        <name>Mg(2+)</name>
        <dbReference type="ChEBI" id="CHEBI:18420"/>
    </ligand>
</feature>